<comment type="caution">
    <text evidence="2">The sequence shown here is derived from an EMBL/GenBank/DDBJ whole genome shotgun (WGS) entry which is preliminary data.</text>
</comment>
<gene>
    <name evidence="2" type="ORF">FG486_07690</name>
</gene>
<dbReference type="Proteomes" id="UP000589292">
    <property type="component" value="Unassembled WGS sequence"/>
</dbReference>
<proteinExistence type="predicted"/>
<accession>A0A7V8RD03</accession>
<keyword evidence="3" id="KW-1185">Reference proteome</keyword>
<feature type="transmembrane region" description="Helical" evidence="1">
    <location>
        <begin position="154"/>
        <end position="177"/>
    </location>
</feature>
<keyword evidence="1" id="KW-1133">Transmembrane helix</keyword>
<feature type="transmembrane region" description="Helical" evidence="1">
    <location>
        <begin position="222"/>
        <end position="249"/>
    </location>
</feature>
<keyword evidence="1" id="KW-0812">Transmembrane</keyword>
<evidence type="ECO:0000313" key="2">
    <source>
        <dbReference type="EMBL" id="MBA1374217.1"/>
    </source>
</evidence>
<evidence type="ECO:0000256" key="1">
    <source>
        <dbReference type="SAM" id="Phobius"/>
    </source>
</evidence>
<dbReference type="EMBL" id="VDES01000002">
    <property type="protein sequence ID" value="MBA1374217.1"/>
    <property type="molecule type" value="Genomic_DNA"/>
</dbReference>
<protein>
    <submittedName>
        <fullName evidence="2">Uncharacterized protein</fullName>
    </submittedName>
</protein>
<keyword evidence="1" id="KW-0472">Membrane</keyword>
<feature type="transmembrane region" description="Helical" evidence="1">
    <location>
        <begin position="183"/>
        <end position="201"/>
    </location>
</feature>
<dbReference type="RefSeq" id="WP_066282263.1">
    <property type="nucleotide sequence ID" value="NZ_BAAAGB010000001.1"/>
</dbReference>
<organism evidence="2 3">
    <name type="scientific">Sphingomonas ursincola</name>
    <dbReference type="NCBI Taxonomy" id="56361"/>
    <lineage>
        <taxon>Bacteria</taxon>
        <taxon>Pseudomonadati</taxon>
        <taxon>Pseudomonadota</taxon>
        <taxon>Alphaproteobacteria</taxon>
        <taxon>Sphingomonadales</taxon>
        <taxon>Sphingomonadaceae</taxon>
        <taxon>Sphingomonas</taxon>
    </lineage>
</organism>
<name>A0A7V8RD03_9SPHN</name>
<sequence length="337" mass="36938">MAVFSDQSLIARTYYETMRGRFAAYYPPETSGEVEMNPVRMQKAEMARIITQEFEDLDPLKGANPSLGQLFKIEIDLLSLIPEVALREQFWTIENRFRRVVPGSMADAFIDSLEDDRPANAGGEVLLQRARALLGVIHSNYEVNFNRELLIRRLMFIVSALALVLIAISAATATAVVPRIAQQALLLITIVGMAGGMISTIQRLQKATSRDAMVDDGIFELISLRVGWLSIIMSIGIGGISALFVYALISAGLLDTLIPQLAGMPTDQNVLPPVCVLGKNCSHWADQTYQALGLSTRADLFKLMVYAFVAGFAERFVPDAINKLAKSAFPPTTLPIG</sequence>
<evidence type="ECO:0000313" key="3">
    <source>
        <dbReference type="Proteomes" id="UP000589292"/>
    </source>
</evidence>
<dbReference type="AlphaFoldDB" id="A0A7V8RD03"/>
<reference evidence="2 3" key="1">
    <citation type="journal article" date="1994" name="Int. J. Syst. Bacteriol.">
        <title>Phylogenetic positions of novel aerobic, bacteriochlorophyll a-containing bacteria and description of Roseococcus thiosulfatophilus gen. nov., sp. nov., Erythromicrobium ramosum gen. nov., sp. nov., and Erythrobacter litoralis sp. nov.</title>
        <authorList>
            <person name="Yurkov V."/>
            <person name="Stackebrandt E."/>
            <person name="Holmes A."/>
            <person name="Fuerst J.A."/>
            <person name="Hugenholtz P."/>
            <person name="Golecki J."/>
            <person name="Gad'on N."/>
            <person name="Gorlenko V.M."/>
            <person name="Kompantseva E.I."/>
            <person name="Drews G."/>
        </authorList>
    </citation>
    <scope>NUCLEOTIDE SEQUENCE [LARGE SCALE GENOMIC DNA]</scope>
    <source>
        <strain evidence="2 3">KR-99</strain>
    </source>
</reference>